<evidence type="ECO:0000313" key="1">
    <source>
        <dbReference type="EMBL" id="KAH0466703.1"/>
    </source>
</evidence>
<sequence length="302" mass="33617">MGVTGASICRNTGVAWAEIRAAKIRIAHEGCGVEVAELASSRNETREIIVREINSCEALHCGNGRWNAAFQVIRILVISAGISPERLFRLRSINERSLQLLTSGGIRPEKPFPLKSILESCCSRPMSGGMPPKKKFWFRRSFCIPEKLPIDGGRRPNRRLLERLICPRFGEMCKLPVSGNAPVRRLSWSSTCARSGRPKRPLGMDPLRKLSPIRIRLRDKQWPSDSGIGPKRKFPSAISVCSLFPKHRSGGRSPLSLFVDISRSRRRPFRPSCLGMLPVKLFSQSWSTSSSGKSPMKSGMAP</sequence>
<name>A0AAV7HGT1_DENCH</name>
<dbReference type="Proteomes" id="UP000775213">
    <property type="component" value="Unassembled WGS sequence"/>
</dbReference>
<evidence type="ECO:0000313" key="2">
    <source>
        <dbReference type="Proteomes" id="UP000775213"/>
    </source>
</evidence>
<comment type="caution">
    <text evidence="1">The sequence shown here is derived from an EMBL/GenBank/DDBJ whole genome shotgun (WGS) entry which is preliminary data.</text>
</comment>
<gene>
    <name evidence="1" type="ORF">IEQ34_003941</name>
</gene>
<organism evidence="1 2">
    <name type="scientific">Dendrobium chrysotoxum</name>
    <name type="common">Orchid</name>
    <dbReference type="NCBI Taxonomy" id="161865"/>
    <lineage>
        <taxon>Eukaryota</taxon>
        <taxon>Viridiplantae</taxon>
        <taxon>Streptophyta</taxon>
        <taxon>Embryophyta</taxon>
        <taxon>Tracheophyta</taxon>
        <taxon>Spermatophyta</taxon>
        <taxon>Magnoliopsida</taxon>
        <taxon>Liliopsida</taxon>
        <taxon>Asparagales</taxon>
        <taxon>Orchidaceae</taxon>
        <taxon>Epidendroideae</taxon>
        <taxon>Malaxideae</taxon>
        <taxon>Dendrobiinae</taxon>
        <taxon>Dendrobium</taxon>
    </lineage>
</organism>
<accession>A0AAV7HGT1</accession>
<proteinExistence type="predicted"/>
<protein>
    <submittedName>
        <fullName evidence="1">Uncharacterized protein</fullName>
    </submittedName>
</protein>
<dbReference type="AlphaFoldDB" id="A0AAV7HGT1"/>
<dbReference type="EMBL" id="JAGFBR010000005">
    <property type="protein sequence ID" value="KAH0466703.1"/>
    <property type="molecule type" value="Genomic_DNA"/>
</dbReference>
<reference evidence="1 2" key="1">
    <citation type="journal article" date="2021" name="Hortic Res">
        <title>Chromosome-scale assembly of the Dendrobium chrysotoxum genome enhances the understanding of orchid evolution.</title>
        <authorList>
            <person name="Zhang Y."/>
            <person name="Zhang G.Q."/>
            <person name="Zhang D."/>
            <person name="Liu X.D."/>
            <person name="Xu X.Y."/>
            <person name="Sun W.H."/>
            <person name="Yu X."/>
            <person name="Zhu X."/>
            <person name="Wang Z.W."/>
            <person name="Zhao X."/>
            <person name="Zhong W.Y."/>
            <person name="Chen H."/>
            <person name="Yin W.L."/>
            <person name="Huang T."/>
            <person name="Niu S.C."/>
            <person name="Liu Z.J."/>
        </authorList>
    </citation>
    <scope>NUCLEOTIDE SEQUENCE [LARGE SCALE GENOMIC DNA]</scope>
    <source>
        <strain evidence="1">Lindl</strain>
    </source>
</reference>
<keyword evidence="2" id="KW-1185">Reference proteome</keyword>